<proteinExistence type="predicted"/>
<organism evidence="1 2">
    <name type="scientific">Penicillium expansum</name>
    <name type="common">Blue mold rot fungus</name>
    <dbReference type="NCBI Taxonomy" id="27334"/>
    <lineage>
        <taxon>Eukaryota</taxon>
        <taxon>Fungi</taxon>
        <taxon>Dikarya</taxon>
        <taxon>Ascomycota</taxon>
        <taxon>Pezizomycotina</taxon>
        <taxon>Eurotiomycetes</taxon>
        <taxon>Eurotiomycetidae</taxon>
        <taxon>Eurotiales</taxon>
        <taxon>Aspergillaceae</taxon>
        <taxon>Penicillium</taxon>
    </lineage>
</organism>
<protein>
    <submittedName>
        <fullName evidence="1">Uncharacterized protein</fullName>
    </submittedName>
</protein>
<dbReference type="VEuPathDB" id="FungiDB:PEXP_065790"/>
<dbReference type="OrthoDB" id="10351752at2759"/>
<comment type="caution">
    <text evidence="1">The sequence shown here is derived from an EMBL/GenBank/DDBJ whole genome shotgun (WGS) entry which is preliminary data.</text>
</comment>
<evidence type="ECO:0000313" key="1">
    <source>
        <dbReference type="EMBL" id="KGO62343.1"/>
    </source>
</evidence>
<name>A0A0A2K649_PENEN</name>
<dbReference type="RefSeq" id="XP_016602912.1">
    <property type="nucleotide sequence ID" value="XM_016739025.1"/>
</dbReference>
<sequence length="72" mass="7848">MDIANRQPAGLHTDPYLAQCQTTVSNDQRACRKPIKHLRRSGATPMQSKLKKFRVNQAGGRMDLGAVGAGDL</sequence>
<dbReference type="EMBL" id="JQFZ01000021">
    <property type="protein sequence ID" value="KGO62343.1"/>
    <property type="molecule type" value="Genomic_DNA"/>
</dbReference>
<dbReference type="HOGENOM" id="CLU_2923361_0_0_1"/>
<evidence type="ECO:0000313" key="2">
    <source>
        <dbReference type="Proteomes" id="UP000030143"/>
    </source>
</evidence>
<reference evidence="1 2" key="1">
    <citation type="journal article" date="2015" name="Mol. Plant Microbe Interact.">
        <title>Genome, transcriptome, and functional analyses of Penicillium expansum provide new insights into secondary metabolism and pathogenicity.</title>
        <authorList>
            <person name="Ballester A.R."/>
            <person name="Marcet-Houben M."/>
            <person name="Levin E."/>
            <person name="Sela N."/>
            <person name="Selma-Lazaro C."/>
            <person name="Carmona L."/>
            <person name="Wisniewski M."/>
            <person name="Droby S."/>
            <person name="Gonzalez-Candelas L."/>
            <person name="Gabaldon T."/>
        </authorList>
    </citation>
    <scope>NUCLEOTIDE SEQUENCE [LARGE SCALE GENOMIC DNA]</scope>
    <source>
        <strain evidence="1 2">MD-8</strain>
    </source>
</reference>
<dbReference type="GeneID" id="27674444"/>
<dbReference type="Proteomes" id="UP000030143">
    <property type="component" value="Unassembled WGS sequence"/>
</dbReference>
<accession>A0A0A2K649</accession>
<keyword evidence="2" id="KW-1185">Reference proteome</keyword>
<gene>
    <name evidence="1" type="ORF">PEX2_017500</name>
</gene>
<dbReference type="AlphaFoldDB" id="A0A0A2K649"/>
<dbReference type="PhylomeDB" id="A0A0A2K649"/>